<keyword evidence="1" id="KW-0472">Membrane</keyword>
<reference evidence="2 4" key="1">
    <citation type="submission" date="2015-03" db="EMBL/GenBank/DDBJ databases">
        <title>Genomic characterization of Dehalococcoides mccartyi strain 11a5, an unusal plasmid-containing chloroethene dechlorinator.</title>
        <authorList>
            <person name="Zhao S."/>
            <person name="Ding C."/>
            <person name="He J."/>
        </authorList>
    </citation>
    <scope>NUCLEOTIDE SEQUENCE [LARGE SCALE GENOMIC DNA]</scope>
    <source>
        <strain evidence="2 4">11a5</strain>
    </source>
</reference>
<name>A0A142V936_9CHLR</name>
<feature type="transmembrane region" description="Helical" evidence="1">
    <location>
        <begin position="6"/>
        <end position="29"/>
    </location>
</feature>
<evidence type="ECO:0000256" key="1">
    <source>
        <dbReference type="SAM" id="Phobius"/>
    </source>
</evidence>
<sequence length="59" mass="6565">MDVSESIVPIIVGIVQAVLIVVLIALGIYSLRNNKYGKQFEAKDIQAGESREEKFISRD</sequence>
<evidence type="ECO:0000313" key="4">
    <source>
        <dbReference type="Proteomes" id="UP000076394"/>
    </source>
</evidence>
<dbReference type="EMBL" id="PHFD01000096">
    <property type="protein sequence ID" value="PKH47661.1"/>
    <property type="molecule type" value="Genomic_DNA"/>
</dbReference>
<reference evidence="3 5" key="2">
    <citation type="journal article" date="2017" name="FEMS Microbiol. Ecol.">
        <title>Reconstructed genomes of novel Dehalococcoides mccartyi strains from 1,2,3,4-tetrachlorodibenzo-p-dioxin-dechlorinating enrichment cultures reveal divergent reductive dehalogenase gene profiles.</title>
        <authorList>
            <person name="Dam H.T."/>
            <person name="Vollmers J."/>
            <person name="Kaster A.K."/>
            <person name="Haggblom M.M."/>
        </authorList>
    </citation>
    <scope>NUCLEOTIDE SEQUENCE [LARGE SCALE GENOMIC DNA]</scope>
    <source>
        <strain evidence="3 5">H1-3-2.001</strain>
    </source>
</reference>
<dbReference type="PATRIC" id="fig|61435.13.peg.548"/>
<keyword evidence="1" id="KW-1133">Transmembrane helix</keyword>
<keyword evidence="1" id="KW-0812">Transmembrane</keyword>
<evidence type="ECO:0000313" key="3">
    <source>
        <dbReference type="EMBL" id="PKH47661.1"/>
    </source>
</evidence>
<dbReference type="AlphaFoldDB" id="A0A142V936"/>
<evidence type="ECO:0000313" key="2">
    <source>
        <dbReference type="EMBL" id="AMU86346.1"/>
    </source>
</evidence>
<evidence type="ECO:0000313" key="5">
    <source>
        <dbReference type="Proteomes" id="UP000233649"/>
    </source>
</evidence>
<organism evidence="2 4">
    <name type="scientific">Dehalococcoides mccartyi</name>
    <dbReference type="NCBI Taxonomy" id="61435"/>
    <lineage>
        <taxon>Bacteria</taxon>
        <taxon>Bacillati</taxon>
        <taxon>Chloroflexota</taxon>
        <taxon>Dehalococcoidia</taxon>
        <taxon>Dehalococcoidales</taxon>
        <taxon>Dehalococcoidaceae</taxon>
        <taxon>Dehalococcoides</taxon>
    </lineage>
</organism>
<dbReference type="Proteomes" id="UP000233649">
    <property type="component" value="Unassembled WGS sequence"/>
</dbReference>
<dbReference type="EMBL" id="CP011127">
    <property type="protein sequence ID" value="AMU86346.1"/>
    <property type="molecule type" value="Genomic_DNA"/>
</dbReference>
<protein>
    <submittedName>
        <fullName evidence="2">Uncharacterized protein</fullName>
    </submittedName>
</protein>
<proteinExistence type="predicted"/>
<dbReference type="Proteomes" id="UP000076394">
    <property type="component" value="Chromosome"/>
</dbReference>
<gene>
    <name evidence="3" type="ORF">CVH13_00333</name>
    <name evidence="2" type="ORF">Dm11a5_0520</name>
</gene>
<accession>A0A142V936</accession>